<keyword evidence="2" id="KW-0472">Membrane</keyword>
<keyword evidence="2" id="KW-0812">Transmembrane</keyword>
<dbReference type="AlphaFoldDB" id="A0A3B0X4I1"/>
<feature type="region of interest" description="Disordered" evidence="1">
    <location>
        <begin position="228"/>
        <end position="255"/>
    </location>
</feature>
<reference evidence="3" key="1">
    <citation type="submission" date="2018-06" db="EMBL/GenBank/DDBJ databases">
        <authorList>
            <person name="Zhirakovskaya E."/>
        </authorList>
    </citation>
    <scope>NUCLEOTIDE SEQUENCE</scope>
</reference>
<feature type="transmembrane region" description="Helical" evidence="2">
    <location>
        <begin position="263"/>
        <end position="283"/>
    </location>
</feature>
<accession>A0A3B0X4I1</accession>
<keyword evidence="2" id="KW-1133">Transmembrane helix</keyword>
<feature type="compositionally biased region" description="Basic residues" evidence="1">
    <location>
        <begin position="234"/>
        <end position="255"/>
    </location>
</feature>
<evidence type="ECO:0000256" key="1">
    <source>
        <dbReference type="SAM" id="MobiDB-lite"/>
    </source>
</evidence>
<dbReference type="EMBL" id="UOFH01000243">
    <property type="protein sequence ID" value="VAW63208.1"/>
    <property type="molecule type" value="Genomic_DNA"/>
</dbReference>
<organism evidence="3">
    <name type="scientific">hydrothermal vent metagenome</name>
    <dbReference type="NCBI Taxonomy" id="652676"/>
    <lineage>
        <taxon>unclassified sequences</taxon>
        <taxon>metagenomes</taxon>
        <taxon>ecological metagenomes</taxon>
    </lineage>
</organism>
<name>A0A3B0X4I1_9ZZZZ</name>
<sequence length="294" mass="33791">MQMLFIKKIFFLLLILFFATTNICSANTLFTEQFQVEPIIDSTIADRIATYYSEDIQLPLEQQKTESLNLNNQLDSIENNYSNKAVYWFIRGLQHQNIASVYIADNNIASANIHLKMKNRAYEKAIKSANTPSNKLSAAIFSTMKHGLPEDLKIEATQNELKLGGNGESNSYYWYLHWSNIEQLKKAGRDKEAQQAFNNMQKELKNSNQNVSIYNDITKKIKETTLKKSAPQKTKPKAKLKSEKKPKKEVKKKPNANKKNLKYTIIISVVLASIMILLAVTFYEIKQKKKKNKI</sequence>
<evidence type="ECO:0000256" key="2">
    <source>
        <dbReference type="SAM" id="Phobius"/>
    </source>
</evidence>
<evidence type="ECO:0000313" key="3">
    <source>
        <dbReference type="EMBL" id="VAW63208.1"/>
    </source>
</evidence>
<protein>
    <submittedName>
        <fullName evidence="3">Uncharacterized protein</fullName>
    </submittedName>
</protein>
<proteinExistence type="predicted"/>
<gene>
    <name evidence="3" type="ORF">MNBD_GAMMA08-2617</name>
</gene>